<sequence>MDLVKDYKENTNYKSVEDIFKSLSNVFMIGSIKSAYKSEKTIKNKEEINELTIQFLENILNKDLAKTKQEKLTIISLLDEMNYRNEVLQLMENEQEKAIDKAAKSIGKKFVSSVEK</sequence>
<dbReference type="RefSeq" id="WP_202102988.1">
    <property type="nucleotide sequence ID" value="NZ_JAERTY010000005.1"/>
</dbReference>
<name>A0ABS1R3F2_9SPHI</name>
<evidence type="ECO:0000313" key="2">
    <source>
        <dbReference type="Proteomes" id="UP000625283"/>
    </source>
</evidence>
<proteinExistence type="predicted"/>
<gene>
    <name evidence="1" type="ORF">JKG61_10775</name>
</gene>
<organism evidence="1 2">
    <name type="scientific">Sphingobacterium faecale</name>
    <dbReference type="NCBI Taxonomy" id="2803775"/>
    <lineage>
        <taxon>Bacteria</taxon>
        <taxon>Pseudomonadati</taxon>
        <taxon>Bacteroidota</taxon>
        <taxon>Sphingobacteriia</taxon>
        <taxon>Sphingobacteriales</taxon>
        <taxon>Sphingobacteriaceae</taxon>
        <taxon>Sphingobacterium</taxon>
    </lineage>
</organism>
<accession>A0ABS1R3F2</accession>
<dbReference type="Proteomes" id="UP000625283">
    <property type="component" value="Unassembled WGS sequence"/>
</dbReference>
<evidence type="ECO:0000313" key="1">
    <source>
        <dbReference type="EMBL" id="MBL1409236.1"/>
    </source>
</evidence>
<protein>
    <submittedName>
        <fullName evidence="1">Uncharacterized protein</fullName>
    </submittedName>
</protein>
<dbReference type="EMBL" id="JAERTY010000005">
    <property type="protein sequence ID" value="MBL1409236.1"/>
    <property type="molecule type" value="Genomic_DNA"/>
</dbReference>
<keyword evidence="2" id="KW-1185">Reference proteome</keyword>
<comment type="caution">
    <text evidence="1">The sequence shown here is derived from an EMBL/GenBank/DDBJ whole genome shotgun (WGS) entry which is preliminary data.</text>
</comment>
<reference evidence="1 2" key="1">
    <citation type="submission" date="2021-01" db="EMBL/GenBank/DDBJ databases">
        <title>C459-1 draft genome sequence.</title>
        <authorList>
            <person name="Zhang X.-F."/>
        </authorList>
    </citation>
    <scope>NUCLEOTIDE SEQUENCE [LARGE SCALE GENOMIC DNA]</scope>
    <source>
        <strain evidence="2">C459-1</strain>
    </source>
</reference>